<evidence type="ECO:0000256" key="3">
    <source>
        <dbReference type="ARBA" id="ARBA00022723"/>
    </source>
</evidence>
<dbReference type="CDD" id="cd01335">
    <property type="entry name" value="Radical_SAM"/>
    <property type="match status" value="1"/>
</dbReference>
<gene>
    <name evidence="8" type="primary">queE</name>
    <name evidence="9" type="ORF">C095_07720</name>
</gene>
<dbReference type="NCBIfam" id="TIGR03963">
    <property type="entry name" value="rSAM_QueE_Clost"/>
    <property type="match status" value="1"/>
</dbReference>
<feature type="binding site" evidence="8">
    <location>
        <begin position="38"/>
        <end position="40"/>
    </location>
    <ligand>
        <name>S-adenosyl-L-methionine</name>
        <dbReference type="ChEBI" id="CHEBI:59789"/>
    </ligand>
</feature>
<keyword evidence="7 8" id="KW-0456">Lyase</keyword>
<dbReference type="PIRSF" id="PIRSF000370">
    <property type="entry name" value="QueE"/>
    <property type="match status" value="1"/>
</dbReference>
<dbReference type="AlphaFoldDB" id="A0A017H666"/>
<dbReference type="EMBL" id="AUZI01000019">
    <property type="protein sequence ID" value="KID48969.1"/>
    <property type="molecule type" value="Genomic_DNA"/>
</dbReference>
<dbReference type="GO" id="GO:0016840">
    <property type="term" value="F:carbon-nitrogen lyase activity"/>
    <property type="evidence" value="ECO:0007669"/>
    <property type="project" value="UniProtKB-UniRule"/>
</dbReference>
<feature type="binding site" evidence="8">
    <location>
        <position position="76"/>
    </location>
    <ligand>
        <name>S-adenosyl-L-methionine</name>
        <dbReference type="ChEBI" id="CHEBI:59789"/>
    </ligand>
</feature>
<dbReference type="GO" id="GO:1904047">
    <property type="term" value="F:S-adenosyl-L-methionine binding"/>
    <property type="evidence" value="ECO:0007669"/>
    <property type="project" value="UniProtKB-UniRule"/>
</dbReference>
<protein>
    <recommendedName>
        <fullName evidence="8">7-carboxy-7-deazaguanine synthase</fullName>
        <shortName evidence="8">CDG synthase</shortName>
        <ecNumber evidence="8">4.3.99.3</ecNumber>
    </recommendedName>
    <alternativeName>
        <fullName evidence="8">Queuosine biosynthesis protein QueE</fullName>
    </alternativeName>
</protein>
<keyword evidence="3 8" id="KW-0479">Metal-binding</keyword>
<comment type="cofactor">
    <cofactor evidence="8">
        <name>[4Fe-4S] cluster</name>
        <dbReference type="ChEBI" id="CHEBI:49883"/>
    </cofactor>
    <text evidence="8">Binds 1 [4Fe-4S] cluster. The cluster is coordinated with 3 cysteines and an exchangeable S-adenosyl-L-methionine.</text>
</comment>
<dbReference type="PATRIC" id="fig|1226633.4.peg.1554"/>
<comment type="subunit">
    <text evidence="8">Homodimer.</text>
</comment>
<comment type="catalytic activity">
    <reaction evidence="8">
        <text>6-carboxy-5,6,7,8-tetrahydropterin + H(+) = 7-carboxy-7-carbaguanine + NH4(+)</text>
        <dbReference type="Rhea" id="RHEA:27974"/>
        <dbReference type="ChEBI" id="CHEBI:15378"/>
        <dbReference type="ChEBI" id="CHEBI:28938"/>
        <dbReference type="ChEBI" id="CHEBI:61032"/>
        <dbReference type="ChEBI" id="CHEBI:61036"/>
        <dbReference type="EC" id="4.3.99.3"/>
    </reaction>
</comment>
<dbReference type="Gene3D" id="3.20.20.70">
    <property type="entry name" value="Aldolase class I"/>
    <property type="match status" value="1"/>
</dbReference>
<evidence type="ECO:0000256" key="2">
    <source>
        <dbReference type="ARBA" id="ARBA00022691"/>
    </source>
</evidence>
<evidence type="ECO:0000256" key="1">
    <source>
        <dbReference type="ARBA" id="ARBA00022485"/>
    </source>
</evidence>
<feature type="binding site" evidence="8">
    <location>
        <begin position="13"/>
        <end position="15"/>
    </location>
    <ligand>
        <name>substrate</name>
    </ligand>
</feature>
<comment type="similarity">
    <text evidence="8">Belongs to the radical SAM superfamily. 7-carboxy-7-deazaguanine synthase family.</text>
</comment>
<feature type="binding site" evidence="8">
    <location>
        <position position="28"/>
    </location>
    <ligand>
        <name>substrate</name>
    </ligand>
</feature>
<dbReference type="InterPro" id="IPR058240">
    <property type="entry name" value="rSAM_sf"/>
</dbReference>
<feature type="binding site" evidence="8">
    <location>
        <position position="39"/>
    </location>
    <ligand>
        <name>[4Fe-4S] cluster</name>
        <dbReference type="ChEBI" id="CHEBI:49883"/>
        <note>4Fe-4S-S-AdoMet</note>
    </ligand>
</feature>
<dbReference type="GO" id="GO:0051539">
    <property type="term" value="F:4 iron, 4 sulfur cluster binding"/>
    <property type="evidence" value="ECO:0007669"/>
    <property type="project" value="UniProtKB-UniRule"/>
</dbReference>
<dbReference type="InterPro" id="IPR023868">
    <property type="entry name" value="7-CO-7-deazaGua_synth_put_Clo"/>
</dbReference>
<keyword evidence="4 8" id="KW-0460">Magnesium</keyword>
<dbReference type="UniPathway" id="UPA00391"/>
<dbReference type="PANTHER" id="PTHR42836:SF1">
    <property type="entry name" value="7-CARBOXY-7-DEAZAGUANINE SYNTHASE"/>
    <property type="match status" value="1"/>
</dbReference>
<evidence type="ECO:0000256" key="4">
    <source>
        <dbReference type="ARBA" id="ARBA00022842"/>
    </source>
</evidence>
<comment type="cofactor">
    <cofactor evidence="8">
        <name>S-adenosyl-L-methionine</name>
        <dbReference type="ChEBI" id="CHEBI:59789"/>
    </cofactor>
    <text evidence="8">Binds 1 S-adenosyl-L-methionine per subunit.</text>
</comment>
<keyword evidence="1 8" id="KW-0004">4Fe-4S</keyword>
<comment type="pathway">
    <text evidence="8">Purine metabolism; 7-cyano-7-deazaguanine biosynthesis.</text>
</comment>
<dbReference type="GO" id="GO:0000287">
    <property type="term" value="F:magnesium ion binding"/>
    <property type="evidence" value="ECO:0007669"/>
    <property type="project" value="UniProtKB-UniRule"/>
</dbReference>
<dbReference type="RefSeq" id="WP_005958236.1">
    <property type="nucleotide sequence ID" value="NZ_AOJP01000007.1"/>
</dbReference>
<dbReference type="HAMAP" id="MF_00917">
    <property type="entry name" value="QueE"/>
    <property type="match status" value="1"/>
</dbReference>
<dbReference type="PROSITE" id="PS51918">
    <property type="entry name" value="RADICAL_SAM"/>
    <property type="match status" value="1"/>
</dbReference>
<organism evidence="9 10">
    <name type="scientific">Fusobacterium necrophorum subsp. funduliforme B35</name>
    <dbReference type="NCBI Taxonomy" id="1226633"/>
    <lineage>
        <taxon>Bacteria</taxon>
        <taxon>Fusobacteriati</taxon>
        <taxon>Fusobacteriota</taxon>
        <taxon>Fusobacteriia</taxon>
        <taxon>Fusobacteriales</taxon>
        <taxon>Fusobacteriaceae</taxon>
        <taxon>Fusobacterium</taxon>
    </lineage>
</organism>
<comment type="caution">
    <text evidence="9">The sequence shown here is derived from an EMBL/GenBank/DDBJ whole genome shotgun (WGS) entry which is preliminary data.</text>
</comment>
<sequence>MPKYKVVEMFESINGEGKKAGQLALFIRFQFCNLNCSYCDTKWANTKKSPFTWMSLEEILETARQRGIKNITLTGGEPLLQSHIFALLEAFSKEKMFEVEIETNGSIPLKKFQSIENPPSFTLDYKLPQSNMEEYMCLENFSSVSAKDTIKFVVSDLQDLERAREIMNKYSLIGKCSLYLSPVFGKIPLPSIVDFMKKYHLNGVNMQLQMHKFIWDPETKGV</sequence>
<feature type="binding site" evidence="8">
    <location>
        <position position="41"/>
    </location>
    <ligand>
        <name>Mg(2+)</name>
        <dbReference type="ChEBI" id="CHEBI:18420"/>
    </ligand>
</feature>
<dbReference type="InterPro" id="IPR013785">
    <property type="entry name" value="Aldolase_TIM"/>
</dbReference>
<dbReference type="SFLD" id="SFLDS00029">
    <property type="entry name" value="Radical_SAM"/>
    <property type="match status" value="1"/>
</dbReference>
<dbReference type="Proteomes" id="UP000031184">
    <property type="component" value="Unassembled WGS sequence"/>
</dbReference>
<feature type="binding site" evidence="8">
    <location>
        <position position="36"/>
    </location>
    <ligand>
        <name>[4Fe-4S] cluster</name>
        <dbReference type="ChEBI" id="CHEBI:49883"/>
        <note>4Fe-4S-S-AdoMet</note>
    </ligand>
</feature>
<name>A0A017H666_9FUSO</name>
<evidence type="ECO:0000256" key="7">
    <source>
        <dbReference type="ARBA" id="ARBA00023239"/>
    </source>
</evidence>
<dbReference type="InterPro" id="IPR024924">
    <property type="entry name" value="7-CO-7-deazaguanine_synth-like"/>
</dbReference>
<dbReference type="GO" id="GO:0008616">
    <property type="term" value="P:tRNA queuosine(34) biosynthetic process"/>
    <property type="evidence" value="ECO:0007669"/>
    <property type="project" value="UniProtKB-UniRule"/>
</dbReference>
<evidence type="ECO:0000256" key="6">
    <source>
        <dbReference type="ARBA" id="ARBA00023014"/>
    </source>
</evidence>
<feature type="binding site" evidence="8">
    <location>
        <position position="32"/>
    </location>
    <ligand>
        <name>[4Fe-4S] cluster</name>
        <dbReference type="ChEBI" id="CHEBI:49883"/>
        <note>4Fe-4S-S-AdoMet</note>
    </ligand>
</feature>
<dbReference type="EC" id="4.3.99.3" evidence="8"/>
<keyword evidence="6 8" id="KW-0411">Iron-sulfur</keyword>
<accession>A0A017H666</accession>
<dbReference type="InterPro" id="IPR007197">
    <property type="entry name" value="rSAM"/>
</dbReference>
<keyword evidence="2 8" id="KW-0949">S-adenosyl-L-methionine</keyword>
<dbReference type="OrthoDB" id="9792276at2"/>
<comment type="function">
    <text evidence="8">Catalyzes the complex heterocyclic radical-mediated conversion of 6-carboxy-5,6,7,8-tetrahydropterin (CPH4) to 7-carboxy-7-deazaguanine (CDG), a step common to the biosynthetic pathways of all 7-deazapurine-containing compounds.</text>
</comment>
<reference evidence="9 10" key="1">
    <citation type="submission" date="2013-08" db="EMBL/GenBank/DDBJ databases">
        <title>An opportunistic ruminal bacterium that causes liver abscesses in cattle.</title>
        <authorList>
            <person name="Benahmed F.H."/>
            <person name="Rasmussen M."/>
            <person name="Harbottle H."/>
            <person name="Soppet D."/>
            <person name="Nagaraja T.G."/>
            <person name="Davidson M."/>
        </authorList>
    </citation>
    <scope>NUCLEOTIDE SEQUENCE [LARGE SCALE GENOMIC DNA]</scope>
    <source>
        <strain evidence="9 10">B35</strain>
    </source>
</reference>
<feature type="binding site" evidence="8">
    <location>
        <position position="74"/>
    </location>
    <ligand>
        <name>substrate</name>
    </ligand>
</feature>
<dbReference type="Pfam" id="PF04055">
    <property type="entry name" value="Radical_SAM"/>
    <property type="match status" value="1"/>
</dbReference>
<evidence type="ECO:0000313" key="9">
    <source>
        <dbReference type="EMBL" id="KID48969.1"/>
    </source>
</evidence>
<comment type="caution">
    <text evidence="8">Lacks conserved residue(s) required for the propagation of feature annotation.</text>
</comment>
<keyword evidence="5 8" id="KW-0408">Iron</keyword>
<dbReference type="SFLD" id="SFLDG01067">
    <property type="entry name" value="SPASM/twitch_domain_containing"/>
    <property type="match status" value="1"/>
</dbReference>
<evidence type="ECO:0000256" key="8">
    <source>
        <dbReference type="HAMAP-Rule" id="MF_00917"/>
    </source>
</evidence>
<evidence type="ECO:0000256" key="5">
    <source>
        <dbReference type="ARBA" id="ARBA00023004"/>
    </source>
</evidence>
<dbReference type="SUPFAM" id="SSF102114">
    <property type="entry name" value="Radical SAM enzymes"/>
    <property type="match status" value="1"/>
</dbReference>
<dbReference type="PANTHER" id="PTHR42836">
    <property type="entry name" value="7-CARBOXY-7-DEAZAGUANINE SYNTHASE"/>
    <property type="match status" value="1"/>
</dbReference>
<proteinExistence type="inferred from homology"/>
<evidence type="ECO:0000313" key="10">
    <source>
        <dbReference type="Proteomes" id="UP000031184"/>
    </source>
</evidence>
<comment type="cofactor">
    <cofactor evidence="8">
        <name>Mg(2+)</name>
        <dbReference type="ChEBI" id="CHEBI:18420"/>
    </cofactor>
</comment>
<keyword evidence="8" id="KW-0671">Queuosine biosynthesis</keyword>